<proteinExistence type="predicted"/>
<evidence type="ECO:0000313" key="2">
    <source>
        <dbReference type="EMBL" id="ORZ33906.1"/>
    </source>
</evidence>
<sequence>MSRIIARVVVPSVTLVLSALVLAFASQYRAERIAANEFLRGGVNESELDMLYHALQSPDAKLKKKAIEAATQLALSGPFFEYLLELARGSPTVDGNESEQLMAVTAIAFFAREESNRARLIDNDAFDVFTTLLRQSTNPAIREHAAAGLMRLIRGDNERAVMLATCDVFPALLDVLRNSTSEANRLVHFVLGILHAMSKVAELIETLQAFNVHVVVCQFWRKYTTYKDFASLSALIIQNMLEQTKMERAAAILTDLGPHGFVPLSTSLLLSDNSQSQALTFIFYCAKNNLFIDQFVKRPYLVSTILTLIPSDGYSKALVAIVCLDVLCGASATVTKELVDSNVISVIQPCLTRGTTLLKLAAFKLVTKVLAGGTPIDKVLDSPNVLEHIVKLALTEPVAAELLWKCIEMDFDRRTLPLADGKPVDSIKWNDSVLAGDKVQDVVVKMINATDADIATVGLRAAALTLFPRRIHVLASGLLSHGLFDSLRKCLLQSSTLALVETSVRMLQVLLSYKDVTVEVVHLSIAQVLVHNLLVRIPEVRDMLIKLRKSAALLTKAKDPSDEKKVTPKIDPVLLLSFETTQIKLASLLVVMVACLSNPDVYALLKARQLFELKTIAQQAVWFVASFHNDHEDRCHVPMDCKELVARVQKLQKGAAAKSSPLMPHKFGDKSKGEEYTKFEGLWTMIVLMMSRLGSVLFTHDDLFQVLIRREFLAHLYLSFITTGSPFVSEIFCVLAAKLPAAELWRDYHEAIRYLFFSRMALRDPTRAQSMDTLLHLVIVPATGPARSLMYDQTRMVSLLPFPVVANAGDNAPHLQGGIHSASIYADRMGAFSEIPTVSTAHVIASFGVRGSTGGKWGFSVRLNDEVSMPARVGFICGEATTKRFGEGALIGDEPNGFSVNFVDGFKCNGRMEPFVFQGSTFYHGLSICVAGNTLESASVVFDDLPDLKSSSKVWFPILTTTALGLNVDFDPPTLPSGYLSFESARRRNLLVPIRAFTSSTAAPHAASESMPYSDLPTYTVPPPLPPSPSKPGTTFSMDSSSAATALETSFAGHLYYEIEADWPLPSAMGGPGVCTLGWRIAGDKYLVWHVLPYAGIEAILMVPDLATLATLGQEQVHEWASRRARNELVASDADADGAGAGVYVVMAQDLPSTVGATVAGSVFAKRTRVGIGYDRARNAVVIARPFVQPSGEPRLAIAGSDWYEIEEHATSPPSKCAVPVSVAPMPLIDGWVHPR</sequence>
<name>A0A1Y2HH56_9FUNG</name>
<dbReference type="EMBL" id="MCFL01000032">
    <property type="protein sequence ID" value="ORZ33906.1"/>
    <property type="molecule type" value="Genomic_DNA"/>
</dbReference>
<evidence type="ECO:0000313" key="3">
    <source>
        <dbReference type="Proteomes" id="UP000193411"/>
    </source>
</evidence>
<dbReference type="AlphaFoldDB" id="A0A1Y2HH56"/>
<keyword evidence="3" id="KW-1185">Reference proteome</keyword>
<feature type="compositionally biased region" description="Pro residues" evidence="1">
    <location>
        <begin position="1020"/>
        <end position="1030"/>
    </location>
</feature>
<dbReference type="Gene3D" id="1.25.10.10">
    <property type="entry name" value="Leucine-rich Repeat Variant"/>
    <property type="match status" value="1"/>
</dbReference>
<dbReference type="InterPro" id="IPR016024">
    <property type="entry name" value="ARM-type_fold"/>
</dbReference>
<evidence type="ECO:0000256" key="1">
    <source>
        <dbReference type="SAM" id="MobiDB-lite"/>
    </source>
</evidence>
<dbReference type="SUPFAM" id="SSF48371">
    <property type="entry name" value="ARM repeat"/>
    <property type="match status" value="1"/>
</dbReference>
<comment type="caution">
    <text evidence="2">The sequence shown here is derived from an EMBL/GenBank/DDBJ whole genome shotgun (WGS) entry which is preliminary data.</text>
</comment>
<dbReference type="OrthoDB" id="5547302at2759"/>
<dbReference type="InterPro" id="IPR011989">
    <property type="entry name" value="ARM-like"/>
</dbReference>
<feature type="region of interest" description="Disordered" evidence="1">
    <location>
        <begin position="1018"/>
        <end position="1039"/>
    </location>
</feature>
<dbReference type="Proteomes" id="UP000193411">
    <property type="component" value="Unassembled WGS sequence"/>
</dbReference>
<reference evidence="2 3" key="1">
    <citation type="submission" date="2016-07" db="EMBL/GenBank/DDBJ databases">
        <title>Pervasive Adenine N6-methylation of Active Genes in Fungi.</title>
        <authorList>
            <consortium name="DOE Joint Genome Institute"/>
            <person name="Mondo S.J."/>
            <person name="Dannebaum R.O."/>
            <person name="Kuo R.C."/>
            <person name="Labutti K."/>
            <person name="Haridas S."/>
            <person name="Kuo A."/>
            <person name="Salamov A."/>
            <person name="Ahrendt S.R."/>
            <person name="Lipzen A."/>
            <person name="Sullivan W."/>
            <person name="Andreopoulos W.B."/>
            <person name="Clum A."/>
            <person name="Lindquist E."/>
            <person name="Daum C."/>
            <person name="Ramamoorthy G.K."/>
            <person name="Gryganskyi A."/>
            <person name="Culley D."/>
            <person name="Magnuson J.K."/>
            <person name="James T.Y."/>
            <person name="O'Malley M.A."/>
            <person name="Stajich J.E."/>
            <person name="Spatafora J.W."/>
            <person name="Visel A."/>
            <person name="Grigoriev I.V."/>
        </authorList>
    </citation>
    <scope>NUCLEOTIDE SEQUENCE [LARGE SCALE GENOMIC DNA]</scope>
    <source>
        <strain evidence="2 3">PL171</strain>
    </source>
</reference>
<gene>
    <name evidence="2" type="ORF">BCR44DRAFT_1437265</name>
</gene>
<organism evidence="2 3">
    <name type="scientific">Catenaria anguillulae PL171</name>
    <dbReference type="NCBI Taxonomy" id="765915"/>
    <lineage>
        <taxon>Eukaryota</taxon>
        <taxon>Fungi</taxon>
        <taxon>Fungi incertae sedis</taxon>
        <taxon>Blastocladiomycota</taxon>
        <taxon>Blastocladiomycetes</taxon>
        <taxon>Blastocladiales</taxon>
        <taxon>Catenariaceae</taxon>
        <taxon>Catenaria</taxon>
    </lineage>
</organism>
<accession>A0A1Y2HH56</accession>
<protein>
    <submittedName>
        <fullName evidence="2">Uncharacterized protein</fullName>
    </submittedName>
</protein>